<name>A0A9N9N9W4_9GLOM</name>
<protein>
    <submittedName>
        <fullName evidence="1">4143_t:CDS:1</fullName>
    </submittedName>
</protein>
<dbReference type="AlphaFoldDB" id="A0A9N9N9W4"/>
<comment type="caution">
    <text evidence="1">The sequence shown here is derived from an EMBL/GenBank/DDBJ whole genome shotgun (WGS) entry which is preliminary data.</text>
</comment>
<proteinExistence type="predicted"/>
<feature type="non-terminal residue" evidence="1">
    <location>
        <position position="1"/>
    </location>
</feature>
<gene>
    <name evidence="1" type="ORF">FCALED_LOCUS14141</name>
</gene>
<sequence length="63" mass="7144">EFVFYVHADLHDACISCNKKPNEGQPISRAAFQAEIMSVCQSKTWEAKIITSAFWVNVVQENI</sequence>
<evidence type="ECO:0000313" key="2">
    <source>
        <dbReference type="Proteomes" id="UP000789570"/>
    </source>
</evidence>
<evidence type="ECO:0000313" key="1">
    <source>
        <dbReference type="EMBL" id="CAG8715657.1"/>
    </source>
</evidence>
<reference evidence="1" key="1">
    <citation type="submission" date="2021-06" db="EMBL/GenBank/DDBJ databases">
        <authorList>
            <person name="Kallberg Y."/>
            <person name="Tangrot J."/>
            <person name="Rosling A."/>
        </authorList>
    </citation>
    <scope>NUCLEOTIDE SEQUENCE</scope>
    <source>
        <strain evidence="1">UK204</strain>
    </source>
</reference>
<dbReference type="Proteomes" id="UP000789570">
    <property type="component" value="Unassembled WGS sequence"/>
</dbReference>
<organism evidence="1 2">
    <name type="scientific">Funneliformis caledonium</name>
    <dbReference type="NCBI Taxonomy" id="1117310"/>
    <lineage>
        <taxon>Eukaryota</taxon>
        <taxon>Fungi</taxon>
        <taxon>Fungi incertae sedis</taxon>
        <taxon>Mucoromycota</taxon>
        <taxon>Glomeromycotina</taxon>
        <taxon>Glomeromycetes</taxon>
        <taxon>Glomerales</taxon>
        <taxon>Glomeraceae</taxon>
        <taxon>Funneliformis</taxon>
    </lineage>
</organism>
<accession>A0A9N9N9W4</accession>
<dbReference type="EMBL" id="CAJVPQ010009477">
    <property type="protein sequence ID" value="CAG8715657.1"/>
    <property type="molecule type" value="Genomic_DNA"/>
</dbReference>
<dbReference type="OrthoDB" id="207084at2759"/>
<keyword evidence="2" id="KW-1185">Reference proteome</keyword>